<protein>
    <submittedName>
        <fullName evidence="13">TonB-dependent receptor</fullName>
    </submittedName>
</protein>
<keyword evidence="3 8" id="KW-1134">Transmembrane beta strand</keyword>
<dbReference type="PANTHER" id="PTHR47234">
    <property type="match status" value="1"/>
</dbReference>
<dbReference type="InterPro" id="IPR000531">
    <property type="entry name" value="Beta-barrel_TonB"/>
</dbReference>
<evidence type="ECO:0000256" key="6">
    <source>
        <dbReference type="ARBA" id="ARBA00023136"/>
    </source>
</evidence>
<sequence>MKTTRGYRISLRTWLALGIAPIALAPFTAQAQQAAAQEEIVVTGSRIARPNLTQPNPVQVVNAETIQSMGVQSTIDVVNQLPQTQNNLTPSTSNRFINGAGVSFANLRGLGEYRTLTLVDGKRHVGSLSGRNGSGGTSLVDLNQIPPSLIDRVEVVTGGASAVYGADAVAGVVNIILKKNYEGAEVTTSYKGAEAGANHVFNVNGVAGVNVGSGRGNITFAFDYNHDTGLFGRDRDFALANYTLTPNPRNGTSSDGIPDRITLYPTVSSVFAANGGAVIKTALRGAGSQYTIAVAPNGSGLVNFNRGFLLNGPPAGNTTTAGDVNGVGGDGYNPSQFLTLRVPSIRTVADTVINYQLAENIGPVKTLNFFADVKYSNSRGSTQSTPFTNGTGAVATGSNGQVGSGALAIRADNAYLPADLRSLLTANGITGANTFQITRVNADWAGSRAYNADYSVFRSVVGFNGELSNNWKYEAYYNYGRNRTVLTNKERVVDKLNQQLDATVVGGQIVCRDPAAQAAGCVPINPFVVGPLTAAQYNYAHTRTAEIATLVQENAAVNLSGDAFTYRTPFSGTVAPLSFAVGVEWRREASDDTTDFIAQQPTGYIYGNQNIGPKGSYTSREAYLELGVPVLRDLPFAKAVDLDLAYRYSKYSTSGSANTWNARMAWAINDDVKIRGGVARAVRAPNIDDLFNPPGDNFLGLADPCSVTNINAGGPQRVANCRAAGIPAGYNSNDFGNPSVRTGGNRDLKPEIGSTFTAGAVFTPTFVPGLNITADYWWVRITQGQAALDPNSILRGCYDQNVPALCGLIQRRADGSIRTVFGNTTNIGREVVRGVDLGVSYSFNLDRVGIRNYGDLTVGFDGSWVPENIIIQDPSNADQKLYRGGTAGYPHLRGTFRAVWDWNALSVTWASRFLGEQETFPNTPAEIADFNRVGTTWYHDVSAKYRWRNMTFFGGINNLADKKPPAVPFLYQGSYQQGAYATFPVTTGAAGSYDPIGRAFFVGTSIKF</sequence>
<keyword evidence="7 8" id="KW-0998">Cell outer membrane</keyword>
<dbReference type="RefSeq" id="WP_420240849.1">
    <property type="nucleotide sequence ID" value="NZ_BOPV01000001.1"/>
</dbReference>
<comment type="caution">
    <text evidence="13">The sequence shown here is derived from an EMBL/GenBank/DDBJ whole genome shotgun (WGS) entry which is preliminary data.</text>
</comment>
<dbReference type="Gene3D" id="2.170.130.10">
    <property type="entry name" value="TonB-dependent receptor, plug domain"/>
    <property type="match status" value="1"/>
</dbReference>
<evidence type="ECO:0000256" key="1">
    <source>
        <dbReference type="ARBA" id="ARBA00004571"/>
    </source>
</evidence>
<evidence type="ECO:0000256" key="7">
    <source>
        <dbReference type="ARBA" id="ARBA00023237"/>
    </source>
</evidence>
<evidence type="ECO:0000256" key="4">
    <source>
        <dbReference type="ARBA" id="ARBA00022692"/>
    </source>
</evidence>
<comment type="similarity">
    <text evidence="8 9">Belongs to the TonB-dependent receptor family.</text>
</comment>
<dbReference type="InterPro" id="IPR012910">
    <property type="entry name" value="Plug_dom"/>
</dbReference>
<evidence type="ECO:0000256" key="3">
    <source>
        <dbReference type="ARBA" id="ARBA00022452"/>
    </source>
</evidence>
<feature type="domain" description="TonB-dependent receptor plug" evidence="12">
    <location>
        <begin position="53"/>
        <end position="172"/>
    </location>
</feature>
<proteinExistence type="inferred from homology"/>
<evidence type="ECO:0000259" key="12">
    <source>
        <dbReference type="Pfam" id="PF07715"/>
    </source>
</evidence>
<dbReference type="GO" id="GO:0009279">
    <property type="term" value="C:cell outer membrane"/>
    <property type="evidence" value="ECO:0007669"/>
    <property type="project" value="UniProtKB-SubCell"/>
</dbReference>
<organism evidence="13 14">
    <name type="scientific">Roseiterribacter gracilis</name>
    <dbReference type="NCBI Taxonomy" id="2812848"/>
    <lineage>
        <taxon>Bacteria</taxon>
        <taxon>Pseudomonadati</taxon>
        <taxon>Pseudomonadota</taxon>
        <taxon>Alphaproteobacteria</taxon>
        <taxon>Rhodospirillales</taxon>
        <taxon>Roseiterribacteraceae</taxon>
        <taxon>Roseiterribacter</taxon>
    </lineage>
</organism>
<dbReference type="Gene3D" id="2.40.170.20">
    <property type="entry name" value="TonB-dependent receptor, beta-barrel domain"/>
    <property type="match status" value="1"/>
</dbReference>
<feature type="domain" description="TonB-dependent receptor-like beta-barrel" evidence="11">
    <location>
        <begin position="428"/>
        <end position="959"/>
    </location>
</feature>
<keyword evidence="6 8" id="KW-0472">Membrane</keyword>
<dbReference type="InterPro" id="IPR036942">
    <property type="entry name" value="Beta-barrel_TonB_sf"/>
</dbReference>
<keyword evidence="10" id="KW-0732">Signal</keyword>
<dbReference type="InterPro" id="IPR039426">
    <property type="entry name" value="TonB-dep_rcpt-like"/>
</dbReference>
<evidence type="ECO:0000259" key="11">
    <source>
        <dbReference type="Pfam" id="PF00593"/>
    </source>
</evidence>
<evidence type="ECO:0000256" key="10">
    <source>
        <dbReference type="SAM" id="SignalP"/>
    </source>
</evidence>
<name>A0A8S8X7X0_9PROT</name>
<dbReference type="Proteomes" id="UP000681075">
    <property type="component" value="Unassembled WGS sequence"/>
</dbReference>
<keyword evidence="14" id="KW-1185">Reference proteome</keyword>
<reference evidence="13" key="1">
    <citation type="submission" date="2021-02" db="EMBL/GenBank/DDBJ databases">
        <title>Genome sequence of Rhodospirillales sp. strain TMPK1 isolated from soil.</title>
        <authorList>
            <person name="Nakai R."/>
            <person name="Kusada H."/>
            <person name="Tamaki H."/>
        </authorList>
    </citation>
    <scope>NUCLEOTIDE SEQUENCE</scope>
    <source>
        <strain evidence="13">TMPK1</strain>
    </source>
</reference>
<comment type="subcellular location">
    <subcellularLocation>
        <location evidence="1 8">Cell outer membrane</location>
        <topology evidence="1 8">Multi-pass membrane protein</topology>
    </subcellularLocation>
</comment>
<feature type="chain" id="PRO_5035737717" evidence="10">
    <location>
        <begin position="32"/>
        <end position="1008"/>
    </location>
</feature>
<dbReference type="InterPro" id="IPR037066">
    <property type="entry name" value="Plug_dom_sf"/>
</dbReference>
<evidence type="ECO:0000256" key="5">
    <source>
        <dbReference type="ARBA" id="ARBA00023077"/>
    </source>
</evidence>
<gene>
    <name evidence="13" type="primary">btuB_1</name>
    <name evidence="13" type="ORF">TMPK1_01790</name>
</gene>
<evidence type="ECO:0000256" key="2">
    <source>
        <dbReference type="ARBA" id="ARBA00022448"/>
    </source>
</evidence>
<keyword evidence="4 8" id="KW-0812">Transmembrane</keyword>
<keyword evidence="13" id="KW-0675">Receptor</keyword>
<evidence type="ECO:0000256" key="9">
    <source>
        <dbReference type="RuleBase" id="RU003357"/>
    </source>
</evidence>
<dbReference type="EMBL" id="BOPV01000001">
    <property type="protein sequence ID" value="GIL37942.1"/>
    <property type="molecule type" value="Genomic_DNA"/>
</dbReference>
<evidence type="ECO:0000313" key="14">
    <source>
        <dbReference type="Proteomes" id="UP000681075"/>
    </source>
</evidence>
<dbReference type="Pfam" id="PF00593">
    <property type="entry name" value="TonB_dep_Rec_b-barrel"/>
    <property type="match status" value="1"/>
</dbReference>
<keyword evidence="5 9" id="KW-0798">TonB box</keyword>
<dbReference type="AlphaFoldDB" id="A0A8S8X7X0"/>
<feature type="signal peptide" evidence="10">
    <location>
        <begin position="1"/>
        <end position="31"/>
    </location>
</feature>
<dbReference type="Pfam" id="PF07715">
    <property type="entry name" value="Plug"/>
    <property type="match status" value="1"/>
</dbReference>
<accession>A0A8S8X7X0</accession>
<evidence type="ECO:0000256" key="8">
    <source>
        <dbReference type="PROSITE-ProRule" id="PRU01360"/>
    </source>
</evidence>
<dbReference type="PANTHER" id="PTHR47234:SF2">
    <property type="entry name" value="TONB-DEPENDENT RECEPTOR"/>
    <property type="match status" value="1"/>
</dbReference>
<dbReference type="PROSITE" id="PS52016">
    <property type="entry name" value="TONB_DEPENDENT_REC_3"/>
    <property type="match status" value="1"/>
</dbReference>
<evidence type="ECO:0000313" key="13">
    <source>
        <dbReference type="EMBL" id="GIL37942.1"/>
    </source>
</evidence>
<keyword evidence="2 8" id="KW-0813">Transport</keyword>
<dbReference type="SUPFAM" id="SSF56935">
    <property type="entry name" value="Porins"/>
    <property type="match status" value="1"/>
</dbReference>